<evidence type="ECO:0000259" key="8">
    <source>
        <dbReference type="PROSITE" id="PS50928"/>
    </source>
</evidence>
<reference evidence="9 10" key="1">
    <citation type="submission" date="2020-04" db="EMBL/GenBank/DDBJ databases">
        <title>Enterovirga sp. isolate from soil.</title>
        <authorList>
            <person name="Chea S."/>
            <person name="Kim D.-U."/>
        </authorList>
    </citation>
    <scope>NUCLEOTIDE SEQUENCE [LARGE SCALE GENOMIC DNA]</scope>
    <source>
        <strain evidence="9 10">DB1703</strain>
    </source>
</reference>
<feature type="transmembrane region" description="Helical" evidence="7">
    <location>
        <begin position="232"/>
        <end position="252"/>
    </location>
</feature>
<dbReference type="GO" id="GO:0055085">
    <property type="term" value="P:transmembrane transport"/>
    <property type="evidence" value="ECO:0007669"/>
    <property type="project" value="InterPro"/>
</dbReference>
<dbReference type="Proteomes" id="UP000564885">
    <property type="component" value="Unassembled WGS sequence"/>
</dbReference>
<feature type="domain" description="ABC transmembrane type-1" evidence="8">
    <location>
        <begin position="72"/>
        <end position="256"/>
    </location>
</feature>
<keyword evidence="6 7" id="KW-0472">Membrane</keyword>
<evidence type="ECO:0000256" key="7">
    <source>
        <dbReference type="RuleBase" id="RU363032"/>
    </source>
</evidence>
<comment type="caution">
    <text evidence="9">The sequence shown here is derived from an EMBL/GenBank/DDBJ whole genome shotgun (WGS) entry which is preliminary data.</text>
</comment>
<dbReference type="Pfam" id="PF00528">
    <property type="entry name" value="BPD_transp_1"/>
    <property type="match status" value="1"/>
</dbReference>
<feature type="transmembrane region" description="Helical" evidence="7">
    <location>
        <begin position="110"/>
        <end position="132"/>
    </location>
</feature>
<evidence type="ECO:0000313" key="9">
    <source>
        <dbReference type="EMBL" id="NNM71595.1"/>
    </source>
</evidence>
<evidence type="ECO:0000313" key="10">
    <source>
        <dbReference type="Proteomes" id="UP000564885"/>
    </source>
</evidence>
<protein>
    <submittedName>
        <fullName evidence="9">ABC transporter permease</fullName>
    </submittedName>
</protein>
<sequence length="271" mass="29296">MDSSDYSTGPAPGLLRRRPEIVLIPLLFVLIIGSWHGVVKGLAIPDYVIPAPGQVATAFWSGVTSGSYLAHAAYTLSEALLGFFIAAFLGTLFGTLIAQSRIIERTLYPYLIVIQTTPKIAIAPLLIIWFGFGITSKIFIAATVAFFPILVNVIAGLRSIDAEKIELMRSLKATKWQTFRMARLPSALPTIFAGLKVAIVFSILGAIVGEFVGSKVGLGNLILQANVNLDTAGIFGVLVCLAIMGITLHLVMEWLQRRLVFWTASARSGDY</sequence>
<dbReference type="Gene3D" id="1.10.3720.10">
    <property type="entry name" value="MetI-like"/>
    <property type="match status" value="1"/>
</dbReference>
<keyword evidence="2 7" id="KW-0813">Transport</keyword>
<feature type="transmembrane region" description="Helical" evidence="7">
    <location>
        <begin position="138"/>
        <end position="160"/>
    </location>
</feature>
<keyword evidence="10" id="KW-1185">Reference proteome</keyword>
<dbReference type="InterPro" id="IPR000515">
    <property type="entry name" value="MetI-like"/>
</dbReference>
<dbReference type="PANTHER" id="PTHR30151">
    <property type="entry name" value="ALKANE SULFONATE ABC TRANSPORTER-RELATED, MEMBRANE SUBUNIT"/>
    <property type="match status" value="1"/>
</dbReference>
<evidence type="ECO:0000256" key="5">
    <source>
        <dbReference type="ARBA" id="ARBA00022989"/>
    </source>
</evidence>
<dbReference type="PANTHER" id="PTHR30151:SF20">
    <property type="entry name" value="ABC TRANSPORTER PERMEASE PROTEIN HI_0355-RELATED"/>
    <property type="match status" value="1"/>
</dbReference>
<organism evidence="9 10">
    <name type="scientific">Enterovirga aerilata</name>
    <dbReference type="NCBI Taxonomy" id="2730920"/>
    <lineage>
        <taxon>Bacteria</taxon>
        <taxon>Pseudomonadati</taxon>
        <taxon>Pseudomonadota</taxon>
        <taxon>Alphaproteobacteria</taxon>
        <taxon>Hyphomicrobiales</taxon>
        <taxon>Methylobacteriaceae</taxon>
        <taxon>Enterovirga</taxon>
    </lineage>
</organism>
<dbReference type="RefSeq" id="WP_171217039.1">
    <property type="nucleotide sequence ID" value="NZ_JABEPP010000001.1"/>
</dbReference>
<evidence type="ECO:0000256" key="1">
    <source>
        <dbReference type="ARBA" id="ARBA00004651"/>
    </source>
</evidence>
<dbReference type="PROSITE" id="PS50928">
    <property type="entry name" value="ABC_TM1"/>
    <property type="match status" value="1"/>
</dbReference>
<keyword evidence="3" id="KW-1003">Cell membrane</keyword>
<comment type="similarity">
    <text evidence="7">Belongs to the binding-protein-dependent transport system permease family.</text>
</comment>
<dbReference type="CDD" id="cd06261">
    <property type="entry name" value="TM_PBP2"/>
    <property type="match status" value="1"/>
</dbReference>
<comment type="subcellular location">
    <subcellularLocation>
        <location evidence="1 7">Cell membrane</location>
        <topology evidence="1 7">Multi-pass membrane protein</topology>
    </subcellularLocation>
</comment>
<feature type="transmembrane region" description="Helical" evidence="7">
    <location>
        <begin position="21"/>
        <end position="38"/>
    </location>
</feature>
<evidence type="ECO:0000256" key="2">
    <source>
        <dbReference type="ARBA" id="ARBA00022448"/>
    </source>
</evidence>
<dbReference type="GO" id="GO:0005886">
    <property type="term" value="C:plasma membrane"/>
    <property type="evidence" value="ECO:0007669"/>
    <property type="project" value="UniProtKB-SubCell"/>
</dbReference>
<dbReference type="InterPro" id="IPR035906">
    <property type="entry name" value="MetI-like_sf"/>
</dbReference>
<proteinExistence type="inferred from homology"/>
<evidence type="ECO:0000256" key="6">
    <source>
        <dbReference type="ARBA" id="ARBA00023136"/>
    </source>
</evidence>
<dbReference type="SUPFAM" id="SSF161098">
    <property type="entry name" value="MetI-like"/>
    <property type="match status" value="1"/>
</dbReference>
<dbReference type="EMBL" id="JABEPP010000001">
    <property type="protein sequence ID" value="NNM71595.1"/>
    <property type="molecule type" value="Genomic_DNA"/>
</dbReference>
<evidence type="ECO:0000256" key="4">
    <source>
        <dbReference type="ARBA" id="ARBA00022692"/>
    </source>
</evidence>
<gene>
    <name evidence="9" type="ORF">HJG44_04170</name>
</gene>
<keyword evidence="4 7" id="KW-0812">Transmembrane</keyword>
<keyword evidence="5 7" id="KW-1133">Transmembrane helix</keyword>
<feature type="transmembrane region" description="Helical" evidence="7">
    <location>
        <begin position="187"/>
        <end position="212"/>
    </location>
</feature>
<accession>A0A849I5I3</accession>
<dbReference type="AlphaFoldDB" id="A0A849I5I3"/>
<feature type="transmembrane region" description="Helical" evidence="7">
    <location>
        <begin position="79"/>
        <end position="98"/>
    </location>
</feature>
<evidence type="ECO:0000256" key="3">
    <source>
        <dbReference type="ARBA" id="ARBA00022475"/>
    </source>
</evidence>
<name>A0A849I5I3_9HYPH</name>